<keyword evidence="9" id="KW-0325">Glycoprotein</keyword>
<keyword evidence="6 11" id="KW-0256">Endoplasmic reticulum</keyword>
<keyword evidence="8 11" id="KW-0472">Membrane</keyword>
<dbReference type="GO" id="GO:0031965">
    <property type="term" value="C:nuclear membrane"/>
    <property type="evidence" value="ECO:0007669"/>
    <property type="project" value="UniProtKB-SubCell"/>
</dbReference>
<evidence type="ECO:0000256" key="2">
    <source>
        <dbReference type="ARBA" id="ARBA00010473"/>
    </source>
</evidence>
<evidence type="ECO:0000256" key="3">
    <source>
        <dbReference type="ARBA" id="ARBA00022459"/>
    </source>
</evidence>
<dbReference type="GO" id="GO:0000742">
    <property type="term" value="P:karyogamy involved in conjugation with cellular fusion"/>
    <property type="evidence" value="ECO:0007669"/>
    <property type="project" value="UniProtKB-UniRule"/>
</dbReference>
<dbReference type="PANTHER" id="PTHR28012:SF1">
    <property type="entry name" value="NUCLEAR FUSION PROTEIN KAR5"/>
    <property type="match status" value="1"/>
</dbReference>
<dbReference type="Proteomes" id="UP000310685">
    <property type="component" value="Unassembled WGS sequence"/>
</dbReference>
<evidence type="ECO:0000256" key="9">
    <source>
        <dbReference type="ARBA" id="ARBA00023180"/>
    </source>
</evidence>
<evidence type="ECO:0000256" key="1">
    <source>
        <dbReference type="ARBA" id="ARBA00003389"/>
    </source>
</evidence>
<reference evidence="12 13" key="1">
    <citation type="submission" date="2019-03" db="EMBL/GenBank/DDBJ databases">
        <title>Sequencing 25 genomes of Wallemia mellicola.</title>
        <authorList>
            <person name="Gostincar C."/>
        </authorList>
    </citation>
    <scope>NUCLEOTIDE SEQUENCE [LARGE SCALE GENOMIC DNA]</scope>
    <source>
        <strain evidence="12 13">EXF-6152</strain>
    </source>
</reference>
<evidence type="ECO:0000256" key="6">
    <source>
        <dbReference type="ARBA" id="ARBA00022824"/>
    </source>
</evidence>
<accession>A0A4T0Q388</accession>
<keyword evidence="5 11" id="KW-0732">Signal</keyword>
<keyword evidence="7 11" id="KW-1133">Transmembrane helix</keyword>
<evidence type="ECO:0008006" key="14">
    <source>
        <dbReference type="Google" id="ProtNLM"/>
    </source>
</evidence>
<evidence type="ECO:0000256" key="5">
    <source>
        <dbReference type="ARBA" id="ARBA00022729"/>
    </source>
</evidence>
<gene>
    <name evidence="12" type="ORF">E3Q22_03053</name>
</gene>
<protein>
    <recommendedName>
        <fullName evidence="14">Karyogamy protein 5</fullName>
    </recommendedName>
</protein>
<dbReference type="InterPro" id="IPR007292">
    <property type="entry name" value="Nuclear_fusion_Kar5"/>
</dbReference>
<dbReference type="GO" id="GO:0048288">
    <property type="term" value="P:nuclear membrane fusion involved in karyogamy"/>
    <property type="evidence" value="ECO:0007669"/>
    <property type="project" value="UniProtKB-UniRule"/>
</dbReference>
<keyword evidence="4 11" id="KW-0812">Transmembrane</keyword>
<dbReference type="EMBL" id="SPRC01000034">
    <property type="protein sequence ID" value="TIB77432.1"/>
    <property type="molecule type" value="Genomic_DNA"/>
</dbReference>
<comment type="caution">
    <text evidence="12">The sequence shown here is derived from an EMBL/GenBank/DDBJ whole genome shotgun (WGS) entry which is preliminary data.</text>
</comment>
<evidence type="ECO:0000313" key="12">
    <source>
        <dbReference type="EMBL" id="TIB77432.1"/>
    </source>
</evidence>
<evidence type="ECO:0000313" key="13">
    <source>
        <dbReference type="Proteomes" id="UP000310685"/>
    </source>
</evidence>
<dbReference type="AlphaFoldDB" id="A0A4T0Q388"/>
<keyword evidence="10 11" id="KW-0539">Nucleus</keyword>
<dbReference type="GO" id="GO:0005789">
    <property type="term" value="C:endoplasmic reticulum membrane"/>
    <property type="evidence" value="ECO:0007669"/>
    <property type="project" value="UniProtKB-SubCell"/>
</dbReference>
<evidence type="ECO:0000256" key="11">
    <source>
        <dbReference type="RuleBase" id="RU368082"/>
    </source>
</evidence>
<evidence type="ECO:0000256" key="10">
    <source>
        <dbReference type="ARBA" id="ARBA00023242"/>
    </source>
</evidence>
<feature type="transmembrane region" description="Helical" evidence="11">
    <location>
        <begin position="248"/>
        <end position="271"/>
    </location>
</feature>
<keyword evidence="3 11" id="KW-0415">Karyogamy</keyword>
<name>A0A4T0Q388_9BASI</name>
<dbReference type="Pfam" id="PF04163">
    <property type="entry name" value="Tht1"/>
    <property type="match status" value="1"/>
</dbReference>
<dbReference type="PANTHER" id="PTHR28012">
    <property type="entry name" value="NUCLEAR FUSION PROTEIN KAR5"/>
    <property type="match status" value="1"/>
</dbReference>
<evidence type="ECO:0000256" key="4">
    <source>
        <dbReference type="ARBA" id="ARBA00022692"/>
    </source>
</evidence>
<proteinExistence type="inferred from homology"/>
<sequence>MNNLVEYYKNDCYKLPFNSLYCNDIYNNQENRISVAIELTICDIKTTKSLTIPLECIGEYDKSYCLDAISRSSQLWSSYSGYFRDSLTICQSFKPEIIQTEFLNNQLTILDYLTRLQQQLNTQIDYHEHLDKKLLIKMDYLLDNLLVIYNNSIFHLTNQMFDSHHSVVKSTDMLFNNLAKIYFDHFNLIDSNLNRTSSSISNISATLADISQYQYNTLEKSLFDYLTSFNYVTNYDYLNISIKAIFELLRAIFAGFTTIFVIVAAGSLTCIKGFMRSLFRYSPKSRKLRARRLEQRSSKVKEGLRYNSAPI</sequence>
<comment type="function">
    <text evidence="1 11">Required for nuclear membrane fusion during karyogamy.</text>
</comment>
<comment type="similarity">
    <text evidence="2 11">Belongs to the KAR5 family.</text>
</comment>
<comment type="subcellular location">
    <subcellularLocation>
        <location evidence="11">Endoplasmic reticulum membrane</location>
    </subcellularLocation>
    <subcellularLocation>
        <location evidence="11">Nucleus membrane</location>
    </subcellularLocation>
</comment>
<organism evidence="12 13">
    <name type="scientific">Wallemia mellicola</name>
    <dbReference type="NCBI Taxonomy" id="1708541"/>
    <lineage>
        <taxon>Eukaryota</taxon>
        <taxon>Fungi</taxon>
        <taxon>Dikarya</taxon>
        <taxon>Basidiomycota</taxon>
        <taxon>Wallemiomycotina</taxon>
        <taxon>Wallemiomycetes</taxon>
        <taxon>Wallemiales</taxon>
        <taxon>Wallemiaceae</taxon>
        <taxon>Wallemia</taxon>
    </lineage>
</organism>
<evidence type="ECO:0000256" key="8">
    <source>
        <dbReference type="ARBA" id="ARBA00023136"/>
    </source>
</evidence>
<evidence type="ECO:0000256" key="7">
    <source>
        <dbReference type="ARBA" id="ARBA00022989"/>
    </source>
</evidence>